<sequence>MGVEVSLETPLALAAAPLAFPGSEAVNEAYALVQTQESLVAAAMQQRAHIAEQLLKLSEAAAAAEAAAASVKGGKGGKGGAAPPVAAEPAADEPSKSAEELQAELDVVDQTLGPLEAELQRLRGKALATWSTTVAEAMQHDVATRANMYADGLRDSLDWLNQQRYGALERKMSSMHPPASTVGSMGWSVQLSGRRVPHYATPLSPRAPALSPRACSPRAAFFDAIATNGTTGADTSAPASPPSSVKVHWYGASATARETIAVAANDDQANRAYSQMDTFADGKVSKSEYLESAKGKTDRYRAKAAFDQLDANKDGLLSADEFKAGALRKMAASRG</sequence>
<dbReference type="Gene3D" id="1.10.238.10">
    <property type="entry name" value="EF-hand"/>
    <property type="match status" value="1"/>
</dbReference>
<evidence type="ECO:0000259" key="3">
    <source>
        <dbReference type="PROSITE" id="PS50222"/>
    </source>
</evidence>
<evidence type="ECO:0000256" key="1">
    <source>
        <dbReference type="ARBA" id="ARBA00022837"/>
    </source>
</evidence>
<dbReference type="InterPro" id="IPR002048">
    <property type="entry name" value="EF_hand_dom"/>
</dbReference>
<protein>
    <recommendedName>
        <fullName evidence="3">EF-hand domain-containing protein</fullName>
    </recommendedName>
</protein>
<evidence type="ECO:0000313" key="4">
    <source>
        <dbReference type="EMBL" id="KOO24531.1"/>
    </source>
</evidence>
<dbReference type="SUPFAM" id="SSF47473">
    <property type="entry name" value="EF-hand"/>
    <property type="match status" value="1"/>
</dbReference>
<reference evidence="5" key="1">
    <citation type="journal article" date="2015" name="PLoS Genet.">
        <title>Genome Sequence and Transcriptome Analyses of Chrysochromulina tobin: Metabolic Tools for Enhanced Algal Fitness in the Prominent Order Prymnesiales (Haptophyceae).</title>
        <authorList>
            <person name="Hovde B.T."/>
            <person name="Deodato C.R."/>
            <person name="Hunsperger H.M."/>
            <person name="Ryken S.A."/>
            <person name="Yost W."/>
            <person name="Jha R.K."/>
            <person name="Patterson J."/>
            <person name="Monnat R.J. Jr."/>
            <person name="Barlow S.B."/>
            <person name="Starkenburg S.R."/>
            <person name="Cattolico R.A."/>
        </authorList>
    </citation>
    <scope>NUCLEOTIDE SEQUENCE</scope>
    <source>
        <strain evidence="5">CCMP291</strain>
    </source>
</reference>
<dbReference type="Proteomes" id="UP000037460">
    <property type="component" value="Unassembled WGS sequence"/>
</dbReference>
<dbReference type="AlphaFoldDB" id="A0A0M0JD83"/>
<organism evidence="4 5">
    <name type="scientific">Chrysochromulina tobinii</name>
    <dbReference type="NCBI Taxonomy" id="1460289"/>
    <lineage>
        <taxon>Eukaryota</taxon>
        <taxon>Haptista</taxon>
        <taxon>Haptophyta</taxon>
        <taxon>Prymnesiophyceae</taxon>
        <taxon>Prymnesiales</taxon>
        <taxon>Chrysochromulinaceae</taxon>
        <taxon>Chrysochromulina</taxon>
    </lineage>
</organism>
<gene>
    <name evidence="4" type="ORF">Ctob_004953</name>
</gene>
<evidence type="ECO:0000256" key="2">
    <source>
        <dbReference type="SAM" id="MobiDB-lite"/>
    </source>
</evidence>
<proteinExistence type="predicted"/>
<accession>A0A0M0JD83</accession>
<keyword evidence="5" id="KW-1185">Reference proteome</keyword>
<comment type="caution">
    <text evidence="4">The sequence shown here is derived from an EMBL/GenBank/DDBJ whole genome shotgun (WGS) entry which is preliminary data.</text>
</comment>
<dbReference type="GO" id="GO:0005509">
    <property type="term" value="F:calcium ion binding"/>
    <property type="evidence" value="ECO:0007669"/>
    <property type="project" value="InterPro"/>
</dbReference>
<evidence type="ECO:0000313" key="5">
    <source>
        <dbReference type="Proteomes" id="UP000037460"/>
    </source>
</evidence>
<dbReference type="PROSITE" id="PS00018">
    <property type="entry name" value="EF_HAND_1"/>
    <property type="match status" value="1"/>
</dbReference>
<name>A0A0M0JD83_9EUKA</name>
<dbReference type="EMBL" id="JWZX01003083">
    <property type="protein sequence ID" value="KOO24531.1"/>
    <property type="molecule type" value="Genomic_DNA"/>
</dbReference>
<dbReference type="InterPro" id="IPR011992">
    <property type="entry name" value="EF-hand-dom_pair"/>
</dbReference>
<dbReference type="InterPro" id="IPR018247">
    <property type="entry name" value="EF_Hand_1_Ca_BS"/>
</dbReference>
<feature type="region of interest" description="Disordered" evidence="2">
    <location>
        <begin position="71"/>
        <end position="100"/>
    </location>
</feature>
<keyword evidence="1" id="KW-0106">Calcium</keyword>
<feature type="domain" description="EF-hand" evidence="3">
    <location>
        <begin position="301"/>
        <end position="332"/>
    </location>
</feature>
<dbReference type="PROSITE" id="PS50222">
    <property type="entry name" value="EF_HAND_2"/>
    <property type="match status" value="1"/>
</dbReference>
<dbReference type="Pfam" id="PF13202">
    <property type="entry name" value="EF-hand_5"/>
    <property type="match status" value="1"/>
</dbReference>